<dbReference type="InterPro" id="IPR055518">
    <property type="entry name" value="DUF7092"/>
</dbReference>
<evidence type="ECO:0000259" key="7">
    <source>
        <dbReference type="Pfam" id="PF01435"/>
    </source>
</evidence>
<comment type="similarity">
    <text evidence="6">Belongs to the peptidase M48 family.</text>
</comment>
<dbReference type="STRING" id="550540.Fbal_0180"/>
<dbReference type="InterPro" id="IPR001915">
    <property type="entry name" value="Peptidase_M48"/>
</dbReference>
<name>E1SL00_FERBD</name>
<evidence type="ECO:0000313" key="10">
    <source>
        <dbReference type="Proteomes" id="UP000006683"/>
    </source>
</evidence>
<dbReference type="Proteomes" id="UP000006683">
    <property type="component" value="Chromosome"/>
</dbReference>
<evidence type="ECO:0000259" key="8">
    <source>
        <dbReference type="Pfam" id="PF23368"/>
    </source>
</evidence>
<gene>
    <name evidence="9" type="ordered locus">Fbal_0180</name>
</gene>
<protein>
    <submittedName>
        <fullName evidence="9">Peptidase M48 Ste24p</fullName>
    </submittedName>
</protein>
<evidence type="ECO:0000256" key="2">
    <source>
        <dbReference type="ARBA" id="ARBA00022723"/>
    </source>
</evidence>
<dbReference type="GO" id="GO:0004222">
    <property type="term" value="F:metalloendopeptidase activity"/>
    <property type="evidence" value="ECO:0007669"/>
    <property type="project" value="InterPro"/>
</dbReference>
<dbReference type="GO" id="GO:0051603">
    <property type="term" value="P:proteolysis involved in protein catabolic process"/>
    <property type="evidence" value="ECO:0007669"/>
    <property type="project" value="TreeGrafter"/>
</dbReference>
<dbReference type="Gene3D" id="3.30.2010.10">
    <property type="entry name" value="Metalloproteases ('zincins'), catalytic domain"/>
    <property type="match status" value="1"/>
</dbReference>
<dbReference type="Pfam" id="PF23368">
    <property type="entry name" value="DUF7092"/>
    <property type="match status" value="1"/>
</dbReference>
<dbReference type="HOGENOM" id="CLU_029002_0_1_6"/>
<evidence type="ECO:0000256" key="6">
    <source>
        <dbReference type="RuleBase" id="RU003983"/>
    </source>
</evidence>
<dbReference type="EMBL" id="CP002209">
    <property type="protein sequence ID" value="ADN74394.1"/>
    <property type="molecule type" value="Genomic_DNA"/>
</dbReference>
<keyword evidence="3 6" id="KW-0378">Hydrolase</keyword>
<dbReference type="PANTHER" id="PTHR22726:SF1">
    <property type="entry name" value="METALLOENDOPEPTIDASE OMA1, MITOCHONDRIAL"/>
    <property type="match status" value="1"/>
</dbReference>
<keyword evidence="10" id="KW-1185">Reference proteome</keyword>
<dbReference type="GeneID" id="67180420"/>
<evidence type="ECO:0000256" key="3">
    <source>
        <dbReference type="ARBA" id="ARBA00022801"/>
    </source>
</evidence>
<dbReference type="KEGG" id="fbl:Fbal_0180"/>
<feature type="domain" description="DUF7092" evidence="8">
    <location>
        <begin position="3"/>
        <end position="79"/>
    </location>
</feature>
<dbReference type="PANTHER" id="PTHR22726">
    <property type="entry name" value="METALLOENDOPEPTIDASE OMA1"/>
    <property type="match status" value="1"/>
</dbReference>
<keyword evidence="5 6" id="KW-0482">Metalloprotease</keyword>
<evidence type="ECO:0000256" key="5">
    <source>
        <dbReference type="ARBA" id="ARBA00023049"/>
    </source>
</evidence>
<keyword evidence="4 6" id="KW-0862">Zinc</keyword>
<dbReference type="GO" id="GO:0016020">
    <property type="term" value="C:membrane"/>
    <property type="evidence" value="ECO:0007669"/>
    <property type="project" value="TreeGrafter"/>
</dbReference>
<organism evidence="9 10">
    <name type="scientific">Ferrimonas balearica (strain DSM 9799 / CCM 4581 / KCTC 23876 / PAT)</name>
    <dbReference type="NCBI Taxonomy" id="550540"/>
    <lineage>
        <taxon>Bacteria</taxon>
        <taxon>Pseudomonadati</taxon>
        <taxon>Pseudomonadota</taxon>
        <taxon>Gammaproteobacteria</taxon>
        <taxon>Alteromonadales</taxon>
        <taxon>Ferrimonadaceae</taxon>
        <taxon>Ferrimonas</taxon>
    </lineage>
</organism>
<evidence type="ECO:0000256" key="4">
    <source>
        <dbReference type="ARBA" id="ARBA00022833"/>
    </source>
</evidence>
<keyword evidence="1 6" id="KW-0645">Protease</keyword>
<evidence type="ECO:0000256" key="1">
    <source>
        <dbReference type="ARBA" id="ARBA00022670"/>
    </source>
</evidence>
<dbReference type="Pfam" id="PF01435">
    <property type="entry name" value="Peptidase_M48"/>
    <property type="match status" value="1"/>
</dbReference>
<sequence length="332" mass="36365">MQLSGQWLDGQQSRSAHGVLRVAADGALYRDGQGQPFAELAELTIPARLGSMPRTLVLANGWRFVCDQHEALDQLMQRQGRQGLRLVDRMERSGRAVLIGTLLVIGGAFGAYQYGVPALAQSTAEALPDDLLDEMSQQALYELPLDRSELPLARQQQIRDGFVRLLRANELNPSDFRLHLRSAPKIGPNAFALPSGDIVLLDQLVALTDHDDQWLGVLAHELVHVEARHGLRGVLQGAYGALLVTLMTGDASAATGPLVELPRILLESGYSRDMEREADALGAEMLRRAGGDPAQLAVMFERLAEQGSSELPGWLRSHPDHDERIKALRESN</sequence>
<feature type="domain" description="Peptidase M48" evidence="7">
    <location>
        <begin position="154"/>
        <end position="330"/>
    </location>
</feature>
<dbReference type="CDD" id="cd07332">
    <property type="entry name" value="M48C_Oma1_like"/>
    <property type="match status" value="1"/>
</dbReference>
<dbReference type="AlphaFoldDB" id="E1SL00"/>
<dbReference type="GO" id="GO:0046872">
    <property type="term" value="F:metal ion binding"/>
    <property type="evidence" value="ECO:0007669"/>
    <property type="project" value="UniProtKB-KW"/>
</dbReference>
<keyword evidence="2" id="KW-0479">Metal-binding</keyword>
<comment type="cofactor">
    <cofactor evidence="6">
        <name>Zn(2+)</name>
        <dbReference type="ChEBI" id="CHEBI:29105"/>
    </cofactor>
    <text evidence="6">Binds 1 zinc ion per subunit.</text>
</comment>
<dbReference type="eggNOG" id="COG0501">
    <property type="taxonomic scope" value="Bacteria"/>
</dbReference>
<dbReference type="InterPro" id="IPR051156">
    <property type="entry name" value="Mito/Outer_Membr_Metalloprot"/>
</dbReference>
<proteinExistence type="inferred from homology"/>
<reference evidence="9 10" key="1">
    <citation type="journal article" date="2010" name="Stand. Genomic Sci.">
        <title>Complete genome sequence of Ferrimonas balearica type strain (PAT).</title>
        <authorList>
            <person name="Nolan M."/>
            <person name="Sikorski J."/>
            <person name="Davenport K."/>
            <person name="Lucas S."/>
            <person name="Glavina Del Rio T."/>
            <person name="Tice H."/>
            <person name="Cheng J."/>
            <person name="Goodwin L."/>
            <person name="Pitluck S."/>
            <person name="Liolios K."/>
            <person name="Ivanova N."/>
            <person name="Mavromatis K."/>
            <person name="Ovchinnikova G."/>
            <person name="Pati A."/>
            <person name="Chen A."/>
            <person name="Palaniappan K."/>
            <person name="Land M."/>
            <person name="Hauser L."/>
            <person name="Chang Y."/>
            <person name="Jeffries C."/>
            <person name="Tapia R."/>
            <person name="Brettin T."/>
            <person name="Detter J."/>
            <person name="Han C."/>
            <person name="Yasawong M."/>
            <person name="Rohde M."/>
            <person name="Tindall B."/>
            <person name="Goker M."/>
            <person name="Woyke T."/>
            <person name="Bristow J."/>
            <person name="Eisen J."/>
            <person name="Markowitz V."/>
            <person name="Hugenholtz P."/>
            <person name="Kyrpides N."/>
            <person name="Klenk H."/>
            <person name="Lapidus A."/>
        </authorList>
    </citation>
    <scope>NUCLEOTIDE SEQUENCE [LARGE SCALE GENOMIC DNA]</scope>
    <source>
        <strain evidence="10">DSM 9799 / CCM 4581 / KCTC 23876 / PAT</strain>
    </source>
</reference>
<dbReference type="RefSeq" id="WP_013343700.1">
    <property type="nucleotide sequence ID" value="NC_014541.1"/>
</dbReference>
<evidence type="ECO:0000313" key="9">
    <source>
        <dbReference type="EMBL" id="ADN74394.1"/>
    </source>
</evidence>
<accession>E1SL00</accession>
<dbReference type="OrthoDB" id="9810445at2"/>